<evidence type="ECO:0000313" key="2">
    <source>
        <dbReference type="Proteomes" id="UP001189429"/>
    </source>
</evidence>
<evidence type="ECO:0008006" key="3">
    <source>
        <dbReference type="Google" id="ProtNLM"/>
    </source>
</evidence>
<protein>
    <recommendedName>
        <fullName evidence="3">RNA-dependent RNA polymerase</fullName>
    </recommendedName>
</protein>
<organism evidence="1 2">
    <name type="scientific">Prorocentrum cordatum</name>
    <dbReference type="NCBI Taxonomy" id="2364126"/>
    <lineage>
        <taxon>Eukaryota</taxon>
        <taxon>Sar</taxon>
        <taxon>Alveolata</taxon>
        <taxon>Dinophyceae</taxon>
        <taxon>Prorocentrales</taxon>
        <taxon>Prorocentraceae</taxon>
        <taxon>Prorocentrum</taxon>
    </lineage>
</organism>
<proteinExistence type="predicted"/>
<keyword evidence="2" id="KW-1185">Reference proteome</keyword>
<name>A0ABN9PD65_9DINO</name>
<gene>
    <name evidence="1" type="ORF">PCOR1329_LOCUS3</name>
</gene>
<comment type="caution">
    <text evidence="1">The sequence shown here is derived from an EMBL/GenBank/DDBJ whole genome shotgun (WGS) entry which is preliminary data.</text>
</comment>
<accession>A0ABN9PD65</accession>
<evidence type="ECO:0000313" key="1">
    <source>
        <dbReference type="EMBL" id="CAK0788029.1"/>
    </source>
</evidence>
<dbReference type="EMBL" id="CAUYUJ010000001">
    <property type="protein sequence ID" value="CAK0788029.1"/>
    <property type="molecule type" value="Genomic_DNA"/>
</dbReference>
<reference evidence="1" key="1">
    <citation type="submission" date="2023-10" db="EMBL/GenBank/DDBJ databases">
        <authorList>
            <person name="Chen Y."/>
            <person name="Shah S."/>
            <person name="Dougan E. K."/>
            <person name="Thang M."/>
            <person name="Chan C."/>
        </authorList>
    </citation>
    <scope>NUCLEOTIDE SEQUENCE [LARGE SCALE GENOMIC DNA]</scope>
</reference>
<sequence>TFMGMALDPVSEAPVGHTLAFEIPSETEIARGGREEMFEVLKSQEMPAASVEHLAGLYGEFELPAAYTERSSACEASLVEMLAQAPGCAGGGRARSYSQPLAAWPQSTRAVSTCDVVSEADSIALQGWRQSMPNPESVAAELRDALGIDRPRVDPELRFQPNSRAQFSKQLEAVSKGVFTGLQIDGLSGIIRHCTWGVILRRNVLAISNSVYRFINVVGAQPAPLWASVVRDLRAPVALLPPGVPLPGPMPSRPSAHIATSPIVARMLALAESTQAALLRRLSGIALACGLRALVRRAPSERKVADKPSREGFFVGPSFEHYIPEQKPLSWRFWTARGFESSAELDAVLVAHFAHLFLGGYDGATGRATLAALKHHNTALLIGNRPLPRAFRALQGRAKLAPLKMRLPLPRVAMFAIAGALLPQGRLAEATFARIAFAACLRPSEAYRLAAASLIAPRIGASVEFGDRVEANFLQLMEEKARAGIFSLQLPPLPPAPALPAARSAPALTDQWGFV</sequence>
<feature type="non-terminal residue" evidence="1">
    <location>
        <position position="1"/>
    </location>
</feature>
<feature type="non-terminal residue" evidence="1">
    <location>
        <position position="515"/>
    </location>
</feature>
<dbReference type="Proteomes" id="UP001189429">
    <property type="component" value="Unassembled WGS sequence"/>
</dbReference>